<dbReference type="AlphaFoldDB" id="A0A2N8P830"/>
<dbReference type="Proteomes" id="UP000236047">
    <property type="component" value="Unassembled WGS sequence"/>
</dbReference>
<evidence type="ECO:0000313" key="2">
    <source>
        <dbReference type="EMBL" id="PNE37183.1"/>
    </source>
</evidence>
<sequence length="65" mass="6919">MLLPTIHRTTERVEVARITDPLSRLAAPELPGSEPLGLPRRFRSGSAAGPACADAYRPARAQVGP</sequence>
<dbReference type="RefSeq" id="WP_102924914.1">
    <property type="nucleotide sequence ID" value="NZ_LJSN01000003.1"/>
</dbReference>
<accession>A0A2N8P830</accession>
<evidence type="ECO:0000256" key="1">
    <source>
        <dbReference type="SAM" id="MobiDB-lite"/>
    </source>
</evidence>
<name>A0A2N8P830_STRNR</name>
<gene>
    <name evidence="2" type="ORF">AOB60_22595</name>
</gene>
<evidence type="ECO:0000313" key="3">
    <source>
        <dbReference type="Proteomes" id="UP000236047"/>
    </source>
</evidence>
<comment type="caution">
    <text evidence="2">The sequence shown here is derived from an EMBL/GenBank/DDBJ whole genome shotgun (WGS) entry which is preliminary data.</text>
</comment>
<keyword evidence="3" id="KW-1185">Reference proteome</keyword>
<dbReference type="EMBL" id="LJSN01000003">
    <property type="protein sequence ID" value="PNE37183.1"/>
    <property type="molecule type" value="Genomic_DNA"/>
</dbReference>
<proteinExistence type="predicted"/>
<protein>
    <submittedName>
        <fullName evidence="2">Uncharacterized protein</fullName>
    </submittedName>
</protein>
<feature type="compositionally biased region" description="Low complexity" evidence="1">
    <location>
        <begin position="28"/>
        <end position="39"/>
    </location>
</feature>
<feature type="region of interest" description="Disordered" evidence="1">
    <location>
        <begin position="26"/>
        <end position="51"/>
    </location>
</feature>
<reference evidence="3" key="1">
    <citation type="submission" date="2015-09" db="EMBL/GenBank/DDBJ databases">
        <authorList>
            <person name="Graham D.E."/>
            <person name="Mahan K.M."/>
            <person name="Klingeman D.M."/>
            <person name="Fida T."/>
            <person name="Giannone R.J."/>
            <person name="Hettich R.L."/>
            <person name="Parry R.J."/>
            <person name="Spain J.C."/>
        </authorList>
    </citation>
    <scope>NUCLEOTIDE SEQUENCE [LARGE SCALE GENOMIC DNA]</scope>
    <source>
        <strain evidence="3">JCM 4701</strain>
    </source>
</reference>
<organism evidence="2 3">
    <name type="scientific">Streptomyces noursei</name>
    <name type="common">Streptomyces albulus</name>
    <dbReference type="NCBI Taxonomy" id="1971"/>
    <lineage>
        <taxon>Bacteria</taxon>
        <taxon>Bacillati</taxon>
        <taxon>Actinomycetota</taxon>
        <taxon>Actinomycetes</taxon>
        <taxon>Kitasatosporales</taxon>
        <taxon>Streptomycetaceae</taxon>
        <taxon>Streptomyces</taxon>
    </lineage>
</organism>